<dbReference type="AlphaFoldDB" id="M7ST61"/>
<dbReference type="InterPro" id="IPR001764">
    <property type="entry name" value="Glyco_hydro_3_N"/>
</dbReference>
<protein>
    <recommendedName>
        <fullName evidence="4">beta-glucosidase</fullName>
        <ecNumber evidence="4">3.2.1.21</ecNumber>
    </recommendedName>
</protein>
<evidence type="ECO:0000256" key="3">
    <source>
        <dbReference type="ARBA" id="ARBA00005336"/>
    </source>
</evidence>
<dbReference type="EMBL" id="KB706384">
    <property type="protein sequence ID" value="EMR67673.1"/>
    <property type="molecule type" value="Genomic_DNA"/>
</dbReference>
<evidence type="ECO:0000256" key="6">
    <source>
        <dbReference type="ARBA" id="ARBA00023180"/>
    </source>
</evidence>
<comment type="similarity">
    <text evidence="3">Belongs to the glycosyl hydrolase 3 family.</text>
</comment>
<dbReference type="Pfam" id="PF00933">
    <property type="entry name" value="Glyco_hydro_3"/>
    <property type="match status" value="1"/>
</dbReference>
<evidence type="ECO:0000256" key="4">
    <source>
        <dbReference type="ARBA" id="ARBA00012744"/>
    </source>
</evidence>
<keyword evidence="5 9" id="KW-0378">Hydrolase</keyword>
<dbReference type="PRINTS" id="PR00133">
    <property type="entry name" value="GLHYDRLASE3"/>
</dbReference>
<accession>M7ST61</accession>
<dbReference type="InterPro" id="IPR050288">
    <property type="entry name" value="Cellulose_deg_GH3"/>
</dbReference>
<sequence length="208" mass="22667">MTDGPHGLRGFRSFKSNPSCLLPCATGMGATFDEELLGRMGGLLGEEARAKHVHIVLAPTICIQRSPLIGRGFEADGEDPILSGVLGASFVNGLQGHGVAACVKHYAAHDQSRDSIEDNICMTERTLRELVAFARSDPWSIMRAYHQVNGLHVSEDPLFLKKILREEWGFDGLVVSDWWGTYSTSEAINVGMDLEMPGPSAWRGKALS</sequence>
<dbReference type="STRING" id="1287681.M7ST61"/>
<comment type="pathway">
    <text evidence="2">Glycan metabolism; cellulose degradation.</text>
</comment>
<comment type="catalytic activity">
    <reaction evidence="1">
        <text>Hydrolysis of terminal, non-reducing beta-D-glucosyl residues with release of beta-D-glucose.</text>
        <dbReference type="EC" id="3.2.1.21"/>
    </reaction>
</comment>
<keyword evidence="6" id="KW-0325">Glycoprotein</keyword>
<evidence type="ECO:0000313" key="10">
    <source>
        <dbReference type="Proteomes" id="UP000012174"/>
    </source>
</evidence>
<dbReference type="OrthoDB" id="4702902at2759"/>
<evidence type="ECO:0000256" key="2">
    <source>
        <dbReference type="ARBA" id="ARBA00004987"/>
    </source>
</evidence>
<dbReference type="Proteomes" id="UP000012174">
    <property type="component" value="Unassembled WGS sequence"/>
</dbReference>
<dbReference type="PROSITE" id="PS00775">
    <property type="entry name" value="GLYCOSYL_HYDROL_F3"/>
    <property type="match status" value="1"/>
</dbReference>
<dbReference type="EC" id="3.2.1.21" evidence="4"/>
<evidence type="ECO:0000256" key="5">
    <source>
        <dbReference type="ARBA" id="ARBA00022801"/>
    </source>
</evidence>
<dbReference type="SUPFAM" id="SSF51445">
    <property type="entry name" value="(Trans)glycosidases"/>
    <property type="match status" value="1"/>
</dbReference>
<evidence type="ECO:0000313" key="9">
    <source>
        <dbReference type="EMBL" id="EMR67673.1"/>
    </source>
</evidence>
<reference evidence="10" key="1">
    <citation type="journal article" date="2013" name="Genome Announc.">
        <title>Draft genome sequence of the grapevine dieback fungus Eutypa lata UCR-EL1.</title>
        <authorList>
            <person name="Blanco-Ulate B."/>
            <person name="Rolshausen P.E."/>
            <person name="Cantu D."/>
        </authorList>
    </citation>
    <scope>NUCLEOTIDE SEQUENCE [LARGE SCALE GENOMIC DNA]</scope>
    <source>
        <strain evidence="10">UCR-EL1</strain>
    </source>
</reference>
<evidence type="ECO:0000259" key="8">
    <source>
        <dbReference type="Pfam" id="PF00933"/>
    </source>
</evidence>
<dbReference type="PANTHER" id="PTHR42715">
    <property type="entry name" value="BETA-GLUCOSIDASE"/>
    <property type="match status" value="1"/>
</dbReference>
<dbReference type="eggNOG" id="ENOG502SH7D">
    <property type="taxonomic scope" value="Eukaryota"/>
</dbReference>
<proteinExistence type="inferred from homology"/>
<dbReference type="UniPathway" id="UPA00696"/>
<dbReference type="InterPro" id="IPR036962">
    <property type="entry name" value="Glyco_hydro_3_N_sf"/>
</dbReference>
<keyword evidence="10" id="KW-1185">Reference proteome</keyword>
<evidence type="ECO:0000256" key="1">
    <source>
        <dbReference type="ARBA" id="ARBA00000448"/>
    </source>
</evidence>
<dbReference type="PANTHER" id="PTHR42715:SF27">
    <property type="entry name" value="BETA-GLUCOSIDASE-RELATED"/>
    <property type="match status" value="1"/>
</dbReference>
<dbReference type="InterPro" id="IPR019800">
    <property type="entry name" value="Glyco_hydro_3_AS"/>
</dbReference>
<dbReference type="HOGENOM" id="CLU_004542_6_0_1"/>
<dbReference type="InterPro" id="IPR017853">
    <property type="entry name" value="GH"/>
</dbReference>
<name>M7ST61_EUTLA</name>
<dbReference type="KEGG" id="ela:UCREL1_5331"/>
<dbReference type="GO" id="GO:0008422">
    <property type="term" value="F:beta-glucosidase activity"/>
    <property type="evidence" value="ECO:0007669"/>
    <property type="project" value="UniProtKB-EC"/>
</dbReference>
<organism evidence="9 10">
    <name type="scientific">Eutypa lata (strain UCR-EL1)</name>
    <name type="common">Grapevine dieback disease fungus</name>
    <name type="synonym">Eutypa armeniacae</name>
    <dbReference type="NCBI Taxonomy" id="1287681"/>
    <lineage>
        <taxon>Eukaryota</taxon>
        <taxon>Fungi</taxon>
        <taxon>Dikarya</taxon>
        <taxon>Ascomycota</taxon>
        <taxon>Pezizomycotina</taxon>
        <taxon>Sordariomycetes</taxon>
        <taxon>Xylariomycetidae</taxon>
        <taxon>Xylariales</taxon>
        <taxon>Diatrypaceae</taxon>
        <taxon>Eutypa</taxon>
    </lineage>
</organism>
<gene>
    <name evidence="9" type="ORF">UCREL1_5331</name>
</gene>
<feature type="domain" description="Glycoside hydrolase family 3 N-terminal" evidence="8">
    <location>
        <begin position="18"/>
        <end position="180"/>
    </location>
</feature>
<evidence type="ECO:0000256" key="7">
    <source>
        <dbReference type="ARBA" id="ARBA00023295"/>
    </source>
</evidence>
<dbReference type="GO" id="GO:0030245">
    <property type="term" value="P:cellulose catabolic process"/>
    <property type="evidence" value="ECO:0007669"/>
    <property type="project" value="UniProtKB-UniPathway"/>
</dbReference>
<keyword evidence="7" id="KW-0326">Glycosidase</keyword>
<dbReference type="Gene3D" id="3.20.20.300">
    <property type="entry name" value="Glycoside hydrolase, family 3, N-terminal domain"/>
    <property type="match status" value="1"/>
</dbReference>